<feature type="transmembrane region" description="Helical" evidence="1">
    <location>
        <begin position="255"/>
        <end position="278"/>
    </location>
</feature>
<organism evidence="2 3">
    <name type="scientific">Steinernema hermaphroditum</name>
    <dbReference type="NCBI Taxonomy" id="289476"/>
    <lineage>
        <taxon>Eukaryota</taxon>
        <taxon>Metazoa</taxon>
        <taxon>Ecdysozoa</taxon>
        <taxon>Nematoda</taxon>
        <taxon>Chromadorea</taxon>
        <taxon>Rhabditida</taxon>
        <taxon>Tylenchina</taxon>
        <taxon>Panagrolaimomorpha</taxon>
        <taxon>Strongyloidoidea</taxon>
        <taxon>Steinernematidae</taxon>
        <taxon>Steinernema</taxon>
    </lineage>
</organism>
<feature type="transmembrane region" description="Helical" evidence="1">
    <location>
        <begin position="172"/>
        <end position="191"/>
    </location>
</feature>
<sequence>MALVVAYSGYNFLFFPPVLISSTNRVGSPNPYFGVNDRRVPTINIKEYVSINVLYHDVAFLTVLSTLYVLFIVIVFWKLRAVSTVNMTKAKIKLIVQVSMISGLVYATSICFFLTPKSLQWLNAYVFRVEAGLGGIIYLCCNREIRNDWKTCFTRMWKGKKRVSVGKYAKHSCYRIMIFIGVQDLIFLALLTAVQPYLFYTGAVYCCSPAVTYLMGSTINALRVTQTTSASLLALNRLADIIQCKSTSWLFEGNIVYVWMIAIVVYSGYYLFFIPPVIVTSVNHVGSPNPYSGVDDSRVPIIDRNQYKNMALFYNDSTFIVVLSVVYVLLILTIFWKVRKVNSAYMTKAKIVLLLQVTLICGLSYATIVLFFVLPGSVQWIDGYIFRAEGDKKGPHRLLNQKNRFNSDVRALRLIFHMLPFCTQNGSLSLVLNGTDGGIKGGEQWARTFGMIYLVFGIVAVFICLFVLSVFMRPPHIWHPCYKIIVFNTVLDIINLFHAVIFAGFFSMQGINHCNSGIWVSYVAESSIEQVCLRFRASTSLAQQYIIQKTTSHLQVILTHFLTYTNREPNLVHIFNNFFKLGFITTAYIVMLAFMHRFLKNNGSKDAAKLEIKVSIQALVIAILSDLTSMGYLVIYYVPLGPALSPYAGVIGELVWASLHAGTGIVYMAMNGAVRERINAAFCPSVHTPVVSLTH</sequence>
<reference evidence="2" key="1">
    <citation type="submission" date="2023-06" db="EMBL/GenBank/DDBJ databases">
        <title>Genomic analysis of the entomopathogenic nematode Steinernema hermaphroditum.</title>
        <authorList>
            <person name="Schwarz E.M."/>
            <person name="Heppert J.K."/>
            <person name="Baniya A."/>
            <person name="Schwartz H.T."/>
            <person name="Tan C.-H."/>
            <person name="Antoshechkin I."/>
            <person name="Sternberg P.W."/>
            <person name="Goodrich-Blair H."/>
            <person name="Dillman A.R."/>
        </authorList>
    </citation>
    <scope>NUCLEOTIDE SEQUENCE</scope>
    <source>
        <strain evidence="2">PS9179</strain>
        <tissue evidence="2">Whole animal</tissue>
    </source>
</reference>
<dbReference type="AlphaFoldDB" id="A0AA39H9E7"/>
<evidence type="ECO:0000313" key="3">
    <source>
        <dbReference type="Proteomes" id="UP001175271"/>
    </source>
</evidence>
<gene>
    <name evidence="2" type="ORF">QR680_015621</name>
</gene>
<feature type="transmembrane region" description="Helical" evidence="1">
    <location>
        <begin position="351"/>
        <end position="374"/>
    </location>
</feature>
<keyword evidence="1" id="KW-0472">Membrane</keyword>
<dbReference type="EMBL" id="JAUCMV010000004">
    <property type="protein sequence ID" value="KAK0401159.1"/>
    <property type="molecule type" value="Genomic_DNA"/>
</dbReference>
<keyword evidence="1" id="KW-1133">Transmembrane helix</keyword>
<feature type="transmembrane region" description="Helical" evidence="1">
    <location>
        <begin position="616"/>
        <end position="638"/>
    </location>
</feature>
<evidence type="ECO:0008006" key="4">
    <source>
        <dbReference type="Google" id="ProtNLM"/>
    </source>
</evidence>
<dbReference type="SUPFAM" id="SSF81321">
    <property type="entry name" value="Family A G protein-coupled receptor-like"/>
    <property type="match status" value="1"/>
</dbReference>
<feature type="transmembrane region" description="Helical" evidence="1">
    <location>
        <begin position="484"/>
        <end position="506"/>
    </location>
</feature>
<keyword evidence="3" id="KW-1185">Reference proteome</keyword>
<dbReference type="Proteomes" id="UP001175271">
    <property type="component" value="Unassembled WGS sequence"/>
</dbReference>
<feature type="transmembrane region" description="Helical" evidence="1">
    <location>
        <begin position="94"/>
        <end position="115"/>
    </location>
</feature>
<comment type="caution">
    <text evidence="2">The sequence shown here is derived from an EMBL/GenBank/DDBJ whole genome shotgun (WGS) entry which is preliminary data.</text>
</comment>
<feature type="transmembrane region" description="Helical" evidence="1">
    <location>
        <begin position="574"/>
        <end position="595"/>
    </location>
</feature>
<dbReference type="InterPro" id="IPR019425">
    <property type="entry name" value="7TM_GPCR_serpentine_rcpt_Srt"/>
</dbReference>
<protein>
    <recommendedName>
        <fullName evidence="4">Serpentine receptor class gamma</fullName>
    </recommendedName>
</protein>
<feature type="transmembrane region" description="Helical" evidence="1">
    <location>
        <begin position="644"/>
        <end position="669"/>
    </location>
</feature>
<proteinExistence type="predicted"/>
<keyword evidence="1" id="KW-0812">Transmembrane</keyword>
<feature type="transmembrane region" description="Helical" evidence="1">
    <location>
        <begin position="58"/>
        <end position="82"/>
    </location>
</feature>
<dbReference type="PANTHER" id="PTHR23021:SF28">
    <property type="entry name" value="SERPENTINE RECEPTOR, CLASS T-RELATED"/>
    <property type="match status" value="1"/>
</dbReference>
<evidence type="ECO:0000313" key="2">
    <source>
        <dbReference type="EMBL" id="KAK0401159.1"/>
    </source>
</evidence>
<dbReference type="Pfam" id="PF10321">
    <property type="entry name" value="7TM_GPCR_Srt"/>
    <property type="match status" value="4"/>
</dbReference>
<dbReference type="PANTHER" id="PTHR23021">
    <property type="entry name" value="SERPENTINE RECEPTOR, CLASS T"/>
    <property type="match status" value="1"/>
</dbReference>
<feature type="transmembrane region" description="Helical" evidence="1">
    <location>
        <begin position="451"/>
        <end position="472"/>
    </location>
</feature>
<name>A0AA39H9E7_9BILA</name>
<feature type="transmembrane region" description="Helical" evidence="1">
    <location>
        <begin position="197"/>
        <end position="216"/>
    </location>
</feature>
<feature type="transmembrane region" description="Helical" evidence="1">
    <location>
        <begin position="319"/>
        <end position="339"/>
    </location>
</feature>
<evidence type="ECO:0000256" key="1">
    <source>
        <dbReference type="SAM" id="Phobius"/>
    </source>
</evidence>
<accession>A0AA39H9E7</accession>
<feature type="transmembrane region" description="Helical" evidence="1">
    <location>
        <begin position="121"/>
        <end position="141"/>
    </location>
</feature>